<dbReference type="Gene3D" id="3.40.50.80">
    <property type="entry name" value="Nucleotide-binding domain of ferredoxin-NADP reductase (FNR) module"/>
    <property type="match status" value="1"/>
</dbReference>
<feature type="domain" description="FAD-binding FR-type" evidence="28">
    <location>
        <begin position="2254"/>
        <end position="2377"/>
    </location>
</feature>
<dbReference type="PANTHER" id="PTHR18937:SF12">
    <property type="entry name" value="STRUCTURAL MAINTENANCE OF CHROMOSOMES PROTEIN"/>
    <property type="match status" value="1"/>
</dbReference>
<dbReference type="InterPro" id="IPR036277">
    <property type="entry name" value="SMC_hinge_sf"/>
</dbReference>
<feature type="compositionally biased region" description="Basic and acidic residues" evidence="26">
    <location>
        <begin position="1980"/>
        <end position="1998"/>
    </location>
</feature>
<comment type="similarity">
    <text evidence="5">Belongs to the SMC family. SMC1 subfamily.</text>
</comment>
<evidence type="ECO:0000256" key="6">
    <source>
        <dbReference type="ARBA" id="ARBA00006401"/>
    </source>
</evidence>
<name>A0A060SD86_PYCCI</name>
<sequence length="2523" mass="287236">MPLIRIEVCDFKSYRGHQVIGPFRNFTSVIGPNGAGKSNLMDAISFVLGVKSAQLRSSQLKDLVYRGRRLARQQEGDGGGPSQQEEDDDAEGDGEREGEGTANKAWVLAVYEDADKKEWRFQRTLLVHVSCGQAEHYPARPIHCISTTGASEYKLNNRVVTYSAYNAALIQHNILVKAKNFLVFQGDVEAVASQSPKELSRLIDQISGSLELAPEYEKAREALERATENATFNFTKRRGIAGEIRQYKEQKTEAERFEALCQERDELVLRRILVRLYHIQRSLEEHARAIKEQNQTLAGLRAEQRKHEKALEDARAEQARARSSVMQKEKRIKKAEKALETKRPDLVRIEAQILHAQRKREKAEQELDKLRQTEADQKSQLEKLQADLRTVQRAANAAQEQQRRAAQTTLSLSEESLEEYRRLKADASVLAVDERQSLETLSRDEKTAARTLTHLKDKLDDLTQKRDKLADDEQVQSQKKAELDAKVSQLSDELKRVKQEYDNQQSERTRIEQLEKETNEKLLDIYEKLTQAGVDQQESQRETRLKETLANLQRIFPGVRGRVVDLCKPTQRKYETAVSVVLGRNIDAIVVDEEKTAIDCIEYMRNQRAGQATFIPLDTIQVKPINDKFRSFAKGARLAVDVIHYDPAVERAIHHACGNALVCDSMEVARYVCYEKGQEVKAVTLEGTIIHKSGLITGGRSSTQNSKKWDEKDVQGLQRVRDNLMAQLLELGKSKPRGKESQVLLAELTRLESALNVARDDQASWARLDGIKNERKHVEREIRQLQPDLRKAQAAYDDVKSKIDALASVINAAEDDIFAEFCQRIGVANIREYEERQLKLVQAESEARLQFDTQIARLTHAIRFAEDQLKMTQDRIRTYEEIIQTETQNLQRLHGERTEAQNEITEAEEAITTLQEELKELAEVLDEKTKKVEEVKKTTSKAAKALDQALKEVASHNDEIEKLGLERSAIYRKCKLDEIKLPLISGSLKNVPMEEQNLRDEVAMDVDEDEEGTQQIKRVPDFGIEVDFESLDDDDREDNAAETLKEIDESLAKVNAEIEHMAPNLKAMDRLDDVEAKLVETEKEAEKARNDSKKAREQFNEIKRRRCELFNKAYNHISERIDQVYKDLTKGKMAPTGGVAYLTLEDSEEPYTAGIKYHAMPPMKRFRDMEQLSGGEKTIAALALLFAIHSYQPSPFFVLDEVDAALDNTNVAKIASYIRSHASDTFQFIVISLKAVEIVENSSSRCATRPMKNVLAALRGAEQLAQAAPIPYLGDAVSAAVKIAELVQDVKQTKQDCRDLGELAAKYTLVIYGQLRKSGIALDGGPDVDPLKDLVSILNRIEDLMRRKERKGGPRAFLNFVLKRPSIQNEVTELKRELDEALQIDIMQLGQALWETERFLREEQHREDEARARERVLEEHRLMHKDMITNFAVIQGQLKEADEAQRVRLNVLLMRTSPLTLVLHARQYQLNMRDVELVEELHDDDEGGAVSRPPDTRKVTWCHGELRKGGSGDAKAVVVKRFARKDSYFLAEVERAKKLWHPNEGLTYLSRQFPDRQWTPDTDIDPITGGRDLIVTEDARSRSFTRSRVLLDVSRSGFERLPNLAILYELTIELNSKTRTLVREIKQDPLAKVAPHKKRSALCKLWRQITSFADVLRDETLTWTSRRIVCPGECFLRSSKEVLDGLCYEDQLQFHTLSRQYYPAWLKPVPLVDDPARAPDTETAIKREDRRQARAVEEVEIVESIPQEDLRCDATASSYVAAQRWRRYTVRGLEHGWRLQTMTKVREIGDCSGWLVNQAVGLRDLPLDFADLSIATALRFTTETYVVDMFDRSGHRKPPPTLYFFERVHDYPRASLDVDQRLDWPWGYWSTEPVDYLEIERAQDAHRPRRHSIAYVGVTEEGLYRWMQIVDDCLMHIDVRVEVEYCKYTPDECLVLEDIQEAAIVEDEYARDRWATRQGSGNDSDEEVLWEEEELQQDQSGKRPDEPEAEEDRKRARCDPSRVATDLFWLRVDRPRKGPCTWEDWCKRARDGPSRENALGCGRGVPGVQYSRSMEVQVDLDTDLAEAFVHGRHREPMGPLLNALVLQYSFVMSESIETGDPLPHHPPLTPDQRRLISATVPILAEHGLTITKLFYQQMLDAHPDLRNVFSHSKQQRGHQAEALARAVYAYAAHIEDLTPILPVVERIAHKHASVHIVPSQYAIVGKHLLEAITQVVGADIFKGDLYDAWAAAYWHLAHIFIDRERQLYEAAQWTGWRDFVVAKKVKESDEITSFYLKPKDGKPLEPYRPGQYISVQKLVPELGILQSRQYSLSDAPNPEYFRISVKREPGVRAVSPSGGLDTAQAAHPAWISNLLHGTVHEGDTIEVAFPYGEFFLDSSSSPVVLLSAGVGLTPLLAMLNTLVKAEGPEREVSWVQAVRDEHVHAFKDHVAKVRAAHPERVKTTVFYSDPGESARLGRDYDVKGRLELGKVPEDVLRLDAPDARYYVCGPEGFMADMVRGLKERGVDGSRIHAEVFGAGATPS</sequence>
<keyword evidence="9" id="KW-0349">Heme</keyword>
<feature type="coiled-coil region" evidence="25">
    <location>
        <begin position="1331"/>
        <end position="1384"/>
    </location>
</feature>
<dbReference type="Pfam" id="PF02463">
    <property type="entry name" value="SMC_N"/>
    <property type="match status" value="2"/>
</dbReference>
<dbReference type="GO" id="GO:0008941">
    <property type="term" value="F:nitric oxide dioxygenase NAD(P)H activity"/>
    <property type="evidence" value="ECO:0007669"/>
    <property type="project" value="UniProtKB-EC"/>
</dbReference>
<evidence type="ECO:0000256" key="3">
    <source>
        <dbReference type="ARBA" id="ARBA00004123"/>
    </source>
</evidence>
<evidence type="ECO:0000256" key="2">
    <source>
        <dbReference type="ARBA" id="ARBA00001974"/>
    </source>
</evidence>
<dbReference type="OMA" id="THAIRFA"/>
<dbReference type="GO" id="GO:0020037">
    <property type="term" value="F:heme binding"/>
    <property type="evidence" value="ECO:0007669"/>
    <property type="project" value="InterPro"/>
</dbReference>
<dbReference type="EC" id="1.14.12.17" evidence="7"/>
<comment type="catalytic activity">
    <reaction evidence="22">
        <text>2 nitric oxide + NADH + 2 O2 = 2 nitrate + NAD(+) + H(+)</text>
        <dbReference type="Rhea" id="RHEA:19469"/>
        <dbReference type="ChEBI" id="CHEBI:15378"/>
        <dbReference type="ChEBI" id="CHEBI:15379"/>
        <dbReference type="ChEBI" id="CHEBI:16480"/>
        <dbReference type="ChEBI" id="CHEBI:17632"/>
        <dbReference type="ChEBI" id="CHEBI:57540"/>
        <dbReference type="ChEBI" id="CHEBI:57945"/>
        <dbReference type="EC" id="1.14.12.17"/>
    </reaction>
</comment>
<evidence type="ECO:0000256" key="18">
    <source>
        <dbReference type="ARBA" id="ARBA00023027"/>
    </source>
</evidence>
<reference evidence="29" key="1">
    <citation type="submission" date="2014-01" db="EMBL/GenBank/DDBJ databases">
        <title>The genome of the white-rot fungus Pycnoporus cinnabarinus: a basidiomycete model with a versatile arsenal for lignocellulosic biomass breakdown.</title>
        <authorList>
            <person name="Levasseur A."/>
            <person name="Lomascolo A."/>
            <person name="Ruiz-Duenas F.J."/>
            <person name="Uzan E."/>
            <person name="Piumi F."/>
            <person name="Kues U."/>
            <person name="Ram A.F.J."/>
            <person name="Murat C."/>
            <person name="Haon M."/>
            <person name="Benoit I."/>
            <person name="Arfi Y."/>
            <person name="Chevret D."/>
            <person name="Drula E."/>
            <person name="Kwon M.J."/>
            <person name="Gouret P."/>
            <person name="Lesage-Meessen L."/>
            <person name="Lombard V."/>
            <person name="Mariette J."/>
            <person name="Noirot C."/>
            <person name="Park J."/>
            <person name="Patyshakuliyeva A."/>
            <person name="Wieneger R.A.B."/>
            <person name="Wosten H.A.B."/>
            <person name="Martin F."/>
            <person name="Coutinho P.M."/>
            <person name="de Vries R."/>
            <person name="Martinez A.T."/>
            <person name="Klopp C."/>
            <person name="Pontarotti P."/>
            <person name="Henrissat B."/>
            <person name="Record E."/>
        </authorList>
    </citation>
    <scope>NUCLEOTIDE SEQUENCE [LARGE SCALE GENOMIC DNA]</scope>
    <source>
        <strain evidence="29">BRFM137</strain>
    </source>
</reference>
<proteinExistence type="inferred from homology"/>
<evidence type="ECO:0000256" key="14">
    <source>
        <dbReference type="ARBA" id="ARBA00022827"/>
    </source>
</evidence>
<dbReference type="InterPro" id="IPR012292">
    <property type="entry name" value="Globin/Proto"/>
</dbReference>
<dbReference type="GO" id="GO:0016887">
    <property type="term" value="F:ATP hydrolysis activity"/>
    <property type="evidence" value="ECO:0007669"/>
    <property type="project" value="InterPro"/>
</dbReference>
<evidence type="ECO:0000256" key="11">
    <source>
        <dbReference type="ARBA" id="ARBA00022630"/>
    </source>
</evidence>
<keyword evidence="16" id="KW-0560">Oxidoreductase</keyword>
<dbReference type="InterPro" id="IPR009050">
    <property type="entry name" value="Globin-like_sf"/>
</dbReference>
<comment type="cofactor">
    <cofactor evidence="2">
        <name>FAD</name>
        <dbReference type="ChEBI" id="CHEBI:57692"/>
    </cofactor>
</comment>
<dbReference type="CDD" id="cd03275">
    <property type="entry name" value="ABC_SMC1_euk"/>
    <property type="match status" value="1"/>
</dbReference>
<dbReference type="CDD" id="cd08922">
    <property type="entry name" value="FHb-globin"/>
    <property type="match status" value="1"/>
</dbReference>
<organism evidence="29 30">
    <name type="scientific">Pycnoporus cinnabarinus</name>
    <name type="common">Cinnabar-red polypore</name>
    <name type="synonym">Trametes cinnabarina</name>
    <dbReference type="NCBI Taxonomy" id="5643"/>
    <lineage>
        <taxon>Eukaryota</taxon>
        <taxon>Fungi</taxon>
        <taxon>Dikarya</taxon>
        <taxon>Basidiomycota</taxon>
        <taxon>Agaricomycotina</taxon>
        <taxon>Agaricomycetes</taxon>
        <taxon>Polyporales</taxon>
        <taxon>Polyporaceae</taxon>
        <taxon>Trametes</taxon>
    </lineage>
</organism>
<dbReference type="InterPro" id="IPR017938">
    <property type="entry name" value="Riboflavin_synthase-like_b-brl"/>
</dbReference>
<keyword evidence="20" id="KW-0539">Nucleus</keyword>
<dbReference type="Gene3D" id="2.40.30.10">
    <property type="entry name" value="Translation factors"/>
    <property type="match status" value="1"/>
</dbReference>
<dbReference type="NCBIfam" id="NF009805">
    <property type="entry name" value="PRK13289.1"/>
    <property type="match status" value="1"/>
</dbReference>
<dbReference type="CDD" id="cd06184">
    <property type="entry name" value="flavohem_like_fad_nad_binding"/>
    <property type="match status" value="1"/>
</dbReference>
<dbReference type="GO" id="GO:0046872">
    <property type="term" value="F:metal ion binding"/>
    <property type="evidence" value="ECO:0007669"/>
    <property type="project" value="UniProtKB-KW"/>
</dbReference>
<dbReference type="GO" id="GO:0003677">
    <property type="term" value="F:DNA binding"/>
    <property type="evidence" value="ECO:0007669"/>
    <property type="project" value="TreeGrafter"/>
</dbReference>
<dbReference type="Gene3D" id="3.40.50.300">
    <property type="entry name" value="P-loop containing nucleotide triphosphate hydrolases"/>
    <property type="match status" value="2"/>
</dbReference>
<dbReference type="FunFam" id="2.40.30.10:FF:000034">
    <property type="entry name" value="Flavohemoprotein"/>
    <property type="match status" value="1"/>
</dbReference>
<dbReference type="EMBL" id="CCBP010000076">
    <property type="protein sequence ID" value="CDO70333.1"/>
    <property type="molecule type" value="Genomic_DNA"/>
</dbReference>
<evidence type="ECO:0000313" key="29">
    <source>
        <dbReference type="EMBL" id="CDO70333.1"/>
    </source>
</evidence>
<dbReference type="SUPFAM" id="SSF52343">
    <property type="entry name" value="Ferredoxin reductase-like, C-terminal NADP-linked domain"/>
    <property type="match status" value="1"/>
</dbReference>
<keyword evidence="18" id="KW-0520">NAD</keyword>
<dbReference type="OrthoDB" id="5575062at2759"/>
<feature type="region of interest" description="Disordered" evidence="26">
    <location>
        <begin position="72"/>
        <end position="100"/>
    </location>
</feature>
<dbReference type="SUPFAM" id="SSF75553">
    <property type="entry name" value="Smc hinge domain"/>
    <property type="match status" value="1"/>
</dbReference>
<dbReference type="InterPro" id="IPR059179">
    <property type="entry name" value="MLKL-like_MCAfunc"/>
</dbReference>
<dbReference type="CDD" id="cd21037">
    <property type="entry name" value="MLKL_NTD"/>
    <property type="match status" value="1"/>
</dbReference>
<feature type="compositionally biased region" description="Acidic residues" evidence="26">
    <location>
        <begin position="1963"/>
        <end position="1976"/>
    </location>
</feature>
<evidence type="ECO:0000256" key="26">
    <source>
        <dbReference type="SAM" id="MobiDB-lite"/>
    </source>
</evidence>
<evidence type="ECO:0000256" key="5">
    <source>
        <dbReference type="ARBA" id="ARBA00005597"/>
    </source>
</evidence>
<keyword evidence="15" id="KW-0521">NADP</keyword>
<dbReference type="HOGENOM" id="CLU_228369_0_0_1"/>
<dbReference type="PROSITE" id="PS01033">
    <property type="entry name" value="GLOBIN"/>
    <property type="match status" value="1"/>
</dbReference>
<dbReference type="GO" id="GO:0005634">
    <property type="term" value="C:nucleus"/>
    <property type="evidence" value="ECO:0007669"/>
    <property type="project" value="UniProtKB-SubCell"/>
</dbReference>
<feature type="region of interest" description="Disordered" evidence="26">
    <location>
        <begin position="1955"/>
        <end position="1998"/>
    </location>
</feature>
<dbReference type="SUPFAM" id="SSF63380">
    <property type="entry name" value="Riboflavin synthase domain-like"/>
    <property type="match status" value="1"/>
</dbReference>
<dbReference type="Pfam" id="PF06470">
    <property type="entry name" value="SMC_hinge"/>
    <property type="match status" value="1"/>
</dbReference>
<evidence type="ECO:0000256" key="15">
    <source>
        <dbReference type="ARBA" id="ARBA00022857"/>
    </source>
</evidence>
<dbReference type="InterPro" id="IPR027417">
    <property type="entry name" value="P-loop_NTPase"/>
</dbReference>
<keyword evidence="21" id="KW-0131">Cell cycle</keyword>
<dbReference type="Proteomes" id="UP000029665">
    <property type="component" value="Unassembled WGS sequence"/>
</dbReference>
<dbReference type="SUPFAM" id="SSF46458">
    <property type="entry name" value="Globin-like"/>
    <property type="match status" value="1"/>
</dbReference>
<protein>
    <recommendedName>
        <fullName evidence="7">nitric oxide dioxygenase</fullName>
        <ecNumber evidence="7">1.14.12.17</ecNumber>
    </recommendedName>
</protein>
<dbReference type="FunFam" id="1.10.490.10:FF:000003">
    <property type="entry name" value="Flavohemoprotein"/>
    <property type="match status" value="1"/>
</dbReference>
<dbReference type="Gene3D" id="3.30.70.1620">
    <property type="match status" value="1"/>
</dbReference>
<dbReference type="InterPro" id="IPR017927">
    <property type="entry name" value="FAD-bd_FR_type"/>
</dbReference>
<dbReference type="GO" id="GO:0005524">
    <property type="term" value="F:ATP binding"/>
    <property type="evidence" value="ECO:0007669"/>
    <property type="project" value="InterPro"/>
</dbReference>
<comment type="catalytic activity">
    <reaction evidence="23">
        <text>2 nitric oxide + NADPH + 2 O2 = 2 nitrate + NADP(+) + H(+)</text>
        <dbReference type="Rhea" id="RHEA:19465"/>
        <dbReference type="ChEBI" id="CHEBI:15378"/>
        <dbReference type="ChEBI" id="CHEBI:15379"/>
        <dbReference type="ChEBI" id="CHEBI:16480"/>
        <dbReference type="ChEBI" id="CHEBI:17632"/>
        <dbReference type="ChEBI" id="CHEBI:57783"/>
        <dbReference type="ChEBI" id="CHEBI:58349"/>
        <dbReference type="EC" id="1.14.12.17"/>
    </reaction>
</comment>
<feature type="coiled-coil region" evidence="25">
    <location>
        <begin position="452"/>
        <end position="517"/>
    </location>
</feature>
<evidence type="ECO:0000256" key="16">
    <source>
        <dbReference type="ARBA" id="ARBA00023002"/>
    </source>
</evidence>
<dbReference type="GO" id="GO:0051301">
    <property type="term" value="P:cell division"/>
    <property type="evidence" value="ECO:0007669"/>
    <property type="project" value="UniProtKB-KW"/>
</dbReference>
<feature type="domain" description="Globin" evidence="27">
    <location>
        <begin position="2107"/>
        <end position="2245"/>
    </location>
</feature>
<dbReference type="STRING" id="5643.A0A060SD86"/>
<dbReference type="SMART" id="SM00968">
    <property type="entry name" value="SMC_hinge"/>
    <property type="match status" value="1"/>
</dbReference>
<feature type="coiled-coil region" evidence="25">
    <location>
        <begin position="855"/>
        <end position="966"/>
    </location>
</feature>
<feature type="coiled-coil region" evidence="25">
    <location>
        <begin position="1037"/>
        <end position="1105"/>
    </location>
</feature>
<comment type="caution">
    <text evidence="29">The sequence shown here is derived from an EMBL/GenBank/DDBJ whole genome shotgun (WGS) entry which is preliminary data.</text>
</comment>
<dbReference type="PROSITE" id="PS51384">
    <property type="entry name" value="FAD_FR"/>
    <property type="match status" value="1"/>
</dbReference>
<dbReference type="InterPro" id="IPR000971">
    <property type="entry name" value="Globin"/>
</dbReference>
<comment type="similarity">
    <text evidence="6">In the C-terminal section; belongs to the flavoprotein pyridine nucleotide cytochrome reductase family.</text>
</comment>
<evidence type="ECO:0000256" key="22">
    <source>
        <dbReference type="ARBA" id="ARBA00048649"/>
    </source>
</evidence>
<dbReference type="GO" id="GO:0062197">
    <property type="term" value="P:cellular response to chemical stress"/>
    <property type="evidence" value="ECO:0007669"/>
    <property type="project" value="UniProtKB-ARBA"/>
</dbReference>
<comment type="cofactor">
    <cofactor evidence="1">
        <name>heme b</name>
        <dbReference type="ChEBI" id="CHEBI:60344"/>
    </cofactor>
</comment>
<keyword evidence="8" id="KW-0158">Chromosome</keyword>
<gene>
    <name evidence="29" type="ORF">BN946_scf184843.g22</name>
</gene>
<evidence type="ECO:0000256" key="13">
    <source>
        <dbReference type="ARBA" id="ARBA00022776"/>
    </source>
</evidence>
<dbReference type="InterPro" id="IPR003395">
    <property type="entry name" value="RecF/RecN/SMC_N"/>
</dbReference>
<evidence type="ECO:0000256" key="25">
    <source>
        <dbReference type="SAM" id="Coils"/>
    </source>
</evidence>
<dbReference type="InterPro" id="IPR028468">
    <property type="entry name" value="Smc1_ABC"/>
</dbReference>
<keyword evidence="10" id="KW-0132">Cell division</keyword>
<evidence type="ECO:0000256" key="19">
    <source>
        <dbReference type="ARBA" id="ARBA00023054"/>
    </source>
</evidence>
<evidence type="ECO:0000256" key="24">
    <source>
        <dbReference type="ARBA" id="ARBA00056398"/>
    </source>
</evidence>
<evidence type="ECO:0000256" key="4">
    <source>
        <dbReference type="ARBA" id="ARBA00004286"/>
    </source>
</evidence>
<keyword evidence="17" id="KW-0408">Iron</keyword>
<feature type="coiled-coil region" evidence="25">
    <location>
        <begin position="283"/>
        <end position="401"/>
    </location>
</feature>
<keyword evidence="19 25" id="KW-0175">Coiled coil</keyword>
<comment type="function">
    <text evidence="24">In the presence of oxygen and NADH, it has NADH oxidase activity, which leads to the generation of superoxide and H(2)O(2). Under anaerobic conditions, it also exhibits nitric oxide reductase and FAD reductase activities. However, all these reactions are much lower than NOD activity.</text>
</comment>
<evidence type="ECO:0000256" key="21">
    <source>
        <dbReference type="ARBA" id="ARBA00023306"/>
    </source>
</evidence>
<dbReference type="SUPFAM" id="SSF52540">
    <property type="entry name" value="P-loop containing nucleoside triphosphate hydrolases"/>
    <property type="match status" value="2"/>
</dbReference>
<dbReference type="FunFam" id="3.40.50.80:FF:000010">
    <property type="entry name" value="Flavohemoprotein"/>
    <property type="match status" value="1"/>
</dbReference>
<dbReference type="PANTHER" id="PTHR18937">
    <property type="entry name" value="STRUCTURAL MAINTENANCE OF CHROMOSOMES SMC FAMILY MEMBER"/>
    <property type="match status" value="1"/>
</dbReference>
<evidence type="ECO:0000256" key="17">
    <source>
        <dbReference type="ARBA" id="ARBA00023004"/>
    </source>
</evidence>
<keyword evidence="14" id="KW-0274">FAD</keyword>
<dbReference type="Pfam" id="PF00175">
    <property type="entry name" value="NAD_binding_1"/>
    <property type="match status" value="1"/>
</dbReference>
<dbReference type="GO" id="GO:0008278">
    <property type="term" value="C:cohesin complex"/>
    <property type="evidence" value="ECO:0007669"/>
    <property type="project" value="InterPro"/>
</dbReference>
<keyword evidence="13" id="KW-0498">Mitosis</keyword>
<evidence type="ECO:0000256" key="10">
    <source>
        <dbReference type="ARBA" id="ARBA00022618"/>
    </source>
</evidence>
<evidence type="ECO:0000256" key="8">
    <source>
        <dbReference type="ARBA" id="ARBA00022454"/>
    </source>
</evidence>
<keyword evidence="12" id="KW-0479">Metal-binding</keyword>
<dbReference type="Gene3D" id="1.10.490.10">
    <property type="entry name" value="Globins"/>
    <property type="match status" value="1"/>
</dbReference>
<dbReference type="GO" id="GO:0007062">
    <property type="term" value="P:sister chromatid cohesion"/>
    <property type="evidence" value="ECO:0007669"/>
    <property type="project" value="InterPro"/>
</dbReference>
<dbReference type="InterPro" id="IPR001433">
    <property type="entry name" value="OxRdtase_FAD/NAD-bd"/>
</dbReference>
<evidence type="ECO:0000256" key="1">
    <source>
        <dbReference type="ARBA" id="ARBA00001970"/>
    </source>
</evidence>
<keyword evidence="30" id="KW-1185">Reference proteome</keyword>
<evidence type="ECO:0000259" key="27">
    <source>
        <dbReference type="PROSITE" id="PS01033"/>
    </source>
</evidence>
<evidence type="ECO:0000256" key="23">
    <source>
        <dbReference type="ARBA" id="ARBA00049433"/>
    </source>
</evidence>
<dbReference type="InterPro" id="IPR010935">
    <property type="entry name" value="SMC_hinge"/>
</dbReference>
<dbReference type="GO" id="GO:0019825">
    <property type="term" value="F:oxygen binding"/>
    <property type="evidence" value="ECO:0007669"/>
    <property type="project" value="InterPro"/>
</dbReference>
<dbReference type="InterPro" id="IPR039261">
    <property type="entry name" value="FNR_nucleotide-bd"/>
</dbReference>
<accession>A0A060SD86</accession>
<evidence type="ECO:0000256" key="20">
    <source>
        <dbReference type="ARBA" id="ARBA00023242"/>
    </source>
</evidence>
<evidence type="ECO:0000259" key="28">
    <source>
        <dbReference type="PROSITE" id="PS51384"/>
    </source>
</evidence>
<evidence type="ECO:0000313" key="30">
    <source>
        <dbReference type="Proteomes" id="UP000029665"/>
    </source>
</evidence>
<dbReference type="Gene3D" id="1.20.1060.20">
    <property type="match status" value="1"/>
</dbReference>
<evidence type="ECO:0000256" key="9">
    <source>
        <dbReference type="ARBA" id="ARBA00022617"/>
    </source>
</evidence>
<dbReference type="Pfam" id="PF00042">
    <property type="entry name" value="Globin"/>
    <property type="match status" value="1"/>
</dbReference>
<comment type="subcellular location">
    <subcellularLocation>
        <location evidence="4">Chromosome</location>
    </subcellularLocation>
    <subcellularLocation>
        <location evidence="3">Nucleus</location>
    </subcellularLocation>
</comment>
<evidence type="ECO:0000256" key="12">
    <source>
        <dbReference type="ARBA" id="ARBA00022723"/>
    </source>
</evidence>
<evidence type="ECO:0000256" key="7">
    <source>
        <dbReference type="ARBA" id="ARBA00012229"/>
    </source>
</evidence>
<keyword evidence="11" id="KW-0285">Flavoprotein</keyword>